<keyword evidence="1" id="KW-0812">Transmembrane</keyword>
<name>A0ABD5VE64_9EURY</name>
<reference evidence="3 4" key="1">
    <citation type="journal article" date="2019" name="Int. J. Syst. Evol. Microbiol.">
        <title>The Global Catalogue of Microorganisms (GCM) 10K type strain sequencing project: providing services to taxonomists for standard genome sequencing and annotation.</title>
        <authorList>
            <consortium name="The Broad Institute Genomics Platform"/>
            <consortium name="The Broad Institute Genome Sequencing Center for Infectious Disease"/>
            <person name="Wu L."/>
            <person name="Ma J."/>
        </authorList>
    </citation>
    <scope>NUCLEOTIDE SEQUENCE [LARGE SCALE GENOMIC DNA]</scope>
    <source>
        <strain evidence="3 4">GX26</strain>
    </source>
</reference>
<comment type="caution">
    <text evidence="3">The sequence shown here is derived from an EMBL/GenBank/DDBJ whole genome shotgun (WGS) entry which is preliminary data.</text>
</comment>
<proteinExistence type="predicted"/>
<gene>
    <name evidence="3" type="ORF">ACFQGB_13085</name>
</gene>
<dbReference type="PANTHER" id="PTHR38138:SF1">
    <property type="entry name" value="ARCHAEAL TYPE IV PILIN N-TERMINAL DOMAIN-CONTAINING PROTEIN"/>
    <property type="match status" value="1"/>
</dbReference>
<feature type="domain" description="Archaeal Type IV pilin N-terminal" evidence="2">
    <location>
        <begin position="11"/>
        <end position="88"/>
    </location>
</feature>
<dbReference type="AlphaFoldDB" id="A0ABD5VE64"/>
<dbReference type="PANTHER" id="PTHR38138">
    <property type="entry name" value="VNG6441H"/>
    <property type="match status" value="1"/>
</dbReference>
<keyword evidence="4" id="KW-1185">Reference proteome</keyword>
<dbReference type="RefSeq" id="WP_336350752.1">
    <property type="nucleotide sequence ID" value="NZ_JAZAQL010000002.1"/>
</dbReference>
<keyword evidence="1" id="KW-0472">Membrane</keyword>
<dbReference type="Proteomes" id="UP001596395">
    <property type="component" value="Unassembled WGS sequence"/>
</dbReference>
<protein>
    <submittedName>
        <fullName evidence="3">Type IV pilin</fullName>
    </submittedName>
</protein>
<evidence type="ECO:0000313" key="4">
    <source>
        <dbReference type="Proteomes" id="UP001596395"/>
    </source>
</evidence>
<accession>A0ABD5VE64</accession>
<dbReference type="Pfam" id="PF07790">
    <property type="entry name" value="Pilin_N"/>
    <property type="match status" value="1"/>
</dbReference>
<evidence type="ECO:0000256" key="1">
    <source>
        <dbReference type="SAM" id="Phobius"/>
    </source>
</evidence>
<dbReference type="NCBIfam" id="TIGR02537">
    <property type="entry name" value="arch_flag_Nterm"/>
    <property type="match status" value="1"/>
</dbReference>
<dbReference type="EMBL" id="JBHSXN010000002">
    <property type="protein sequence ID" value="MFC6953800.1"/>
    <property type="molecule type" value="Genomic_DNA"/>
</dbReference>
<evidence type="ECO:0000313" key="3">
    <source>
        <dbReference type="EMBL" id="MFC6953800.1"/>
    </source>
</evidence>
<organism evidence="3 4">
    <name type="scientific">Halorubellus litoreus</name>
    <dbReference type="NCBI Taxonomy" id="755308"/>
    <lineage>
        <taxon>Archaea</taxon>
        <taxon>Methanobacteriati</taxon>
        <taxon>Methanobacteriota</taxon>
        <taxon>Stenosarchaea group</taxon>
        <taxon>Halobacteria</taxon>
        <taxon>Halobacteriales</taxon>
        <taxon>Halorubellaceae</taxon>
        <taxon>Halorubellus</taxon>
    </lineage>
</organism>
<dbReference type="InterPro" id="IPR013373">
    <property type="entry name" value="Flagellin/pilin_N_arc"/>
</dbReference>
<feature type="transmembrane region" description="Helical" evidence="1">
    <location>
        <begin position="12"/>
        <end position="38"/>
    </location>
</feature>
<dbReference type="InterPro" id="IPR012859">
    <property type="entry name" value="Pilin_N_archaeal"/>
</dbReference>
<keyword evidence="1" id="KW-1133">Transmembrane helix</keyword>
<sequence length="156" mass="16173">MKVRTVLQDENAVSSTIGVVLMVAVTVVLAAAVGSFALGLAEESTKKTPTTTVETKWGVDGGSQTVDITILSGDDVKSKFMTVTVDGTIIWEDSGVPSGVDITTYAGKTWTGPKIESGDTLGLKETSSSGLPDGKTLKVIWNNGEKSQVLGTGTVH</sequence>
<evidence type="ECO:0000259" key="2">
    <source>
        <dbReference type="Pfam" id="PF07790"/>
    </source>
</evidence>